<protein>
    <submittedName>
        <fullName evidence="12">RimK family alpha-L-glutamate ligase</fullName>
    </submittedName>
</protein>
<dbReference type="InterPro" id="IPR004666">
    <property type="entry name" value="Rp_bS6_RimK/Lys_biosynth_LsyX"/>
</dbReference>
<keyword evidence="3 12" id="KW-0436">Ligase</keyword>
<keyword evidence="6 10" id="KW-0067">ATP-binding</keyword>
<evidence type="ECO:0000313" key="12">
    <source>
        <dbReference type="EMBL" id="MFD0992228.1"/>
    </source>
</evidence>
<dbReference type="Pfam" id="PF08443">
    <property type="entry name" value="RimK"/>
    <property type="match status" value="1"/>
</dbReference>
<evidence type="ECO:0000256" key="9">
    <source>
        <dbReference type="ARBA" id="ARBA00023211"/>
    </source>
</evidence>
<dbReference type="Proteomes" id="UP001597062">
    <property type="component" value="Unassembled WGS sequence"/>
</dbReference>
<evidence type="ECO:0000256" key="3">
    <source>
        <dbReference type="ARBA" id="ARBA00022598"/>
    </source>
</evidence>
<dbReference type="PROSITE" id="PS50975">
    <property type="entry name" value="ATP_GRASP"/>
    <property type="match status" value="1"/>
</dbReference>
<evidence type="ECO:0000256" key="2">
    <source>
        <dbReference type="ARBA" id="ARBA00001946"/>
    </source>
</evidence>
<sequence length="300" mass="32981">MHVFILSVSGYIYSTSRLFDEAEKRGHDVSIIDHTKCSVFLNNGKKQIFFDGDDIINEPDVIIPRIGTSVHKHGTTIVKEFEMNGVYTTASSKGITTSHSKINSLQLLNNHNLPIPNTVYSINKENVEEQLALLGKAPVIIKLQEGTQGMGVMLAESKKSAISIIDTFNSMNKSIMLQEFVKESNSEDIRAFVVGDKVIAAMKRKGTKNDFRSNIHRGGKGLKVTLTPQEIDIAVKAAHSLGLTVAGVDLIRSKKGPLILEVNSTPGLQGIEAYTKINVAEEIIKYLEITCSKKSTKIKK</sequence>
<dbReference type="Gene3D" id="3.30.470.20">
    <property type="entry name" value="ATP-grasp fold, B domain"/>
    <property type="match status" value="1"/>
</dbReference>
<dbReference type="InterPro" id="IPR013815">
    <property type="entry name" value="ATP_grasp_subdomain_1"/>
</dbReference>
<feature type="domain" description="ATP-grasp" evidence="11">
    <location>
        <begin position="105"/>
        <end position="288"/>
    </location>
</feature>
<evidence type="ECO:0000256" key="6">
    <source>
        <dbReference type="ARBA" id="ARBA00022840"/>
    </source>
</evidence>
<keyword evidence="8" id="KW-0648">Protein biosynthesis</keyword>
<dbReference type="Gene3D" id="3.40.50.20">
    <property type="match status" value="1"/>
</dbReference>
<reference evidence="13" key="1">
    <citation type="journal article" date="2019" name="Int. J. Syst. Evol. Microbiol.">
        <title>The Global Catalogue of Microorganisms (GCM) 10K type strain sequencing project: providing services to taxonomists for standard genome sequencing and annotation.</title>
        <authorList>
            <consortium name="The Broad Institute Genomics Platform"/>
            <consortium name="The Broad Institute Genome Sequencing Center for Infectious Disease"/>
            <person name="Wu L."/>
            <person name="Ma J."/>
        </authorList>
    </citation>
    <scope>NUCLEOTIDE SEQUENCE [LARGE SCALE GENOMIC DNA]</scope>
    <source>
        <strain evidence="13">CCUG 60527</strain>
    </source>
</reference>
<evidence type="ECO:0000313" key="13">
    <source>
        <dbReference type="Proteomes" id="UP001597062"/>
    </source>
</evidence>
<evidence type="ECO:0000256" key="5">
    <source>
        <dbReference type="ARBA" id="ARBA00022741"/>
    </source>
</evidence>
<dbReference type="EMBL" id="JBHTJR010000020">
    <property type="protein sequence ID" value="MFD0992228.1"/>
    <property type="molecule type" value="Genomic_DNA"/>
</dbReference>
<evidence type="ECO:0000256" key="10">
    <source>
        <dbReference type="PROSITE-ProRule" id="PRU00409"/>
    </source>
</evidence>
<dbReference type="PANTHER" id="PTHR21621">
    <property type="entry name" value="RIBOSOMAL PROTEIN S6 MODIFICATION PROTEIN"/>
    <property type="match status" value="1"/>
</dbReference>
<keyword evidence="4" id="KW-0479">Metal-binding</keyword>
<evidence type="ECO:0000256" key="7">
    <source>
        <dbReference type="ARBA" id="ARBA00022842"/>
    </source>
</evidence>
<dbReference type="PANTHER" id="PTHR21621:SF7">
    <property type="entry name" value="RIBOSOMAL PROTEIN BS6--L-GLUTAMATE LIGASE"/>
    <property type="match status" value="1"/>
</dbReference>
<organism evidence="12 13">
    <name type="scientific">Tenacibaculum geojense</name>
    <dbReference type="NCBI Taxonomy" id="915352"/>
    <lineage>
        <taxon>Bacteria</taxon>
        <taxon>Pseudomonadati</taxon>
        <taxon>Bacteroidota</taxon>
        <taxon>Flavobacteriia</taxon>
        <taxon>Flavobacteriales</taxon>
        <taxon>Flavobacteriaceae</taxon>
        <taxon>Tenacibaculum</taxon>
    </lineage>
</organism>
<name>A0ABW3JP12_9FLAO</name>
<dbReference type="Gene3D" id="3.30.1490.20">
    <property type="entry name" value="ATP-grasp fold, A domain"/>
    <property type="match status" value="1"/>
</dbReference>
<comment type="cofactor">
    <cofactor evidence="1">
        <name>Mn(2+)</name>
        <dbReference type="ChEBI" id="CHEBI:29035"/>
    </cofactor>
</comment>
<keyword evidence="9" id="KW-0464">Manganese</keyword>
<comment type="cofactor">
    <cofactor evidence="2">
        <name>Mg(2+)</name>
        <dbReference type="ChEBI" id="CHEBI:18420"/>
    </cofactor>
</comment>
<evidence type="ECO:0000256" key="8">
    <source>
        <dbReference type="ARBA" id="ARBA00022917"/>
    </source>
</evidence>
<dbReference type="InterPro" id="IPR041107">
    <property type="entry name" value="Rimk_N"/>
</dbReference>
<proteinExistence type="predicted"/>
<dbReference type="InterPro" id="IPR013651">
    <property type="entry name" value="ATP-grasp_RimK-type"/>
</dbReference>
<gene>
    <name evidence="12" type="ORF">ACFQ1U_03340</name>
</gene>
<evidence type="ECO:0000256" key="4">
    <source>
        <dbReference type="ARBA" id="ARBA00022723"/>
    </source>
</evidence>
<evidence type="ECO:0000256" key="1">
    <source>
        <dbReference type="ARBA" id="ARBA00001936"/>
    </source>
</evidence>
<accession>A0ABW3JP12</accession>
<keyword evidence="5 10" id="KW-0547">Nucleotide-binding</keyword>
<dbReference type="RefSeq" id="WP_386105299.1">
    <property type="nucleotide sequence ID" value="NZ_JBHTJR010000020.1"/>
</dbReference>
<dbReference type="NCBIfam" id="TIGR00768">
    <property type="entry name" value="rimK_fam"/>
    <property type="match status" value="1"/>
</dbReference>
<keyword evidence="13" id="KW-1185">Reference proteome</keyword>
<dbReference type="SUPFAM" id="SSF56059">
    <property type="entry name" value="Glutathione synthetase ATP-binding domain-like"/>
    <property type="match status" value="1"/>
</dbReference>
<comment type="caution">
    <text evidence="12">The sequence shown here is derived from an EMBL/GenBank/DDBJ whole genome shotgun (WGS) entry which is preliminary data.</text>
</comment>
<dbReference type="Pfam" id="PF18030">
    <property type="entry name" value="Rimk_N"/>
    <property type="match status" value="1"/>
</dbReference>
<dbReference type="GO" id="GO:0016874">
    <property type="term" value="F:ligase activity"/>
    <property type="evidence" value="ECO:0007669"/>
    <property type="project" value="UniProtKB-KW"/>
</dbReference>
<keyword evidence="7" id="KW-0460">Magnesium</keyword>
<dbReference type="InterPro" id="IPR011761">
    <property type="entry name" value="ATP-grasp"/>
</dbReference>
<evidence type="ECO:0000259" key="11">
    <source>
        <dbReference type="PROSITE" id="PS50975"/>
    </source>
</evidence>